<keyword evidence="3" id="KW-0804">Transcription</keyword>
<evidence type="ECO:0000313" key="7">
    <source>
        <dbReference type="Proteomes" id="UP001185659"/>
    </source>
</evidence>
<evidence type="ECO:0000256" key="2">
    <source>
        <dbReference type="ARBA" id="ARBA00023125"/>
    </source>
</evidence>
<evidence type="ECO:0000259" key="5">
    <source>
        <dbReference type="PROSITE" id="PS50977"/>
    </source>
</evidence>
<sequence length="205" mass="23232">MMKPVSRTRTDPEETRSRILEVAENFFRTIGYQKTSVADIAAELRMSPANIYRFFPSKGAINESICGRIVEEVADIAFTIARTDAPAPEKLTKLLTAIHEHNKATLIREKRTHDMLSAAMHENWATIKDHIERMTLIIEGVIREGIASGDFDVDDPAEAARCVKTAFMTFVHPQMIEHCILHGEDTEEGLREQLRFILRGLGKRN</sequence>
<dbReference type="Pfam" id="PF17935">
    <property type="entry name" value="TetR_C_27"/>
    <property type="match status" value="1"/>
</dbReference>
<dbReference type="RefSeq" id="WP_206544565.1">
    <property type="nucleotide sequence ID" value="NZ_CP177239.1"/>
</dbReference>
<evidence type="ECO:0000313" key="6">
    <source>
        <dbReference type="EMBL" id="MDV6228147.1"/>
    </source>
</evidence>
<name>A0ABU4APH6_9HYPH</name>
<dbReference type="InterPro" id="IPR001647">
    <property type="entry name" value="HTH_TetR"/>
</dbReference>
<dbReference type="InterPro" id="IPR041478">
    <property type="entry name" value="TetR_C_27"/>
</dbReference>
<gene>
    <name evidence="6" type="ORF">R2G56_17765</name>
</gene>
<keyword evidence="1" id="KW-0805">Transcription regulation</keyword>
<feature type="domain" description="HTH tetR-type" evidence="5">
    <location>
        <begin position="13"/>
        <end position="73"/>
    </location>
</feature>
<dbReference type="InterPro" id="IPR050109">
    <property type="entry name" value="HTH-type_TetR-like_transc_reg"/>
</dbReference>
<keyword evidence="7" id="KW-1185">Reference proteome</keyword>
<dbReference type="PANTHER" id="PTHR30055:SF151">
    <property type="entry name" value="TRANSCRIPTIONAL REGULATORY PROTEIN"/>
    <property type="match status" value="1"/>
</dbReference>
<dbReference type="EMBL" id="JAWLIP010000008">
    <property type="protein sequence ID" value="MDV6228147.1"/>
    <property type="molecule type" value="Genomic_DNA"/>
</dbReference>
<dbReference type="SUPFAM" id="SSF46689">
    <property type="entry name" value="Homeodomain-like"/>
    <property type="match status" value="1"/>
</dbReference>
<evidence type="ECO:0000256" key="4">
    <source>
        <dbReference type="PROSITE-ProRule" id="PRU00335"/>
    </source>
</evidence>
<comment type="caution">
    <text evidence="6">The sequence shown here is derived from an EMBL/GenBank/DDBJ whole genome shotgun (WGS) entry which is preliminary data.</text>
</comment>
<accession>A0ABU4APH6</accession>
<dbReference type="InterPro" id="IPR009057">
    <property type="entry name" value="Homeodomain-like_sf"/>
</dbReference>
<dbReference type="Pfam" id="PF00440">
    <property type="entry name" value="TetR_N"/>
    <property type="match status" value="1"/>
</dbReference>
<dbReference type="SUPFAM" id="SSF48498">
    <property type="entry name" value="Tetracyclin repressor-like, C-terminal domain"/>
    <property type="match status" value="1"/>
</dbReference>
<evidence type="ECO:0000256" key="3">
    <source>
        <dbReference type="ARBA" id="ARBA00023163"/>
    </source>
</evidence>
<dbReference type="PANTHER" id="PTHR30055">
    <property type="entry name" value="HTH-TYPE TRANSCRIPTIONAL REGULATOR RUTR"/>
    <property type="match status" value="1"/>
</dbReference>
<proteinExistence type="predicted"/>
<dbReference type="InterPro" id="IPR036271">
    <property type="entry name" value="Tet_transcr_reg_TetR-rel_C_sf"/>
</dbReference>
<feature type="DNA-binding region" description="H-T-H motif" evidence="4">
    <location>
        <begin position="36"/>
        <end position="55"/>
    </location>
</feature>
<dbReference type="PROSITE" id="PS50977">
    <property type="entry name" value="HTH_TETR_2"/>
    <property type="match status" value="1"/>
</dbReference>
<dbReference type="Gene3D" id="1.10.357.10">
    <property type="entry name" value="Tetracycline Repressor, domain 2"/>
    <property type="match status" value="1"/>
</dbReference>
<keyword evidence="2 4" id="KW-0238">DNA-binding</keyword>
<dbReference type="Proteomes" id="UP001185659">
    <property type="component" value="Unassembled WGS sequence"/>
</dbReference>
<reference evidence="6 7" key="1">
    <citation type="submission" date="2023-10" db="EMBL/GenBank/DDBJ databases">
        <authorList>
            <person name="Venkata Ramana C."/>
            <person name="Sasikala C."/>
            <person name="Dhurka M."/>
        </authorList>
    </citation>
    <scope>NUCLEOTIDE SEQUENCE [LARGE SCALE GENOMIC DNA]</scope>
    <source>
        <strain evidence="6 7">KCTC 32151</strain>
    </source>
</reference>
<evidence type="ECO:0000256" key="1">
    <source>
        <dbReference type="ARBA" id="ARBA00023015"/>
    </source>
</evidence>
<organism evidence="6 7">
    <name type="scientific">Nitratireductor aquimarinus</name>
    <dbReference type="NCBI Taxonomy" id="889300"/>
    <lineage>
        <taxon>Bacteria</taxon>
        <taxon>Pseudomonadati</taxon>
        <taxon>Pseudomonadota</taxon>
        <taxon>Alphaproteobacteria</taxon>
        <taxon>Hyphomicrobiales</taxon>
        <taxon>Phyllobacteriaceae</taxon>
        <taxon>Nitratireductor</taxon>
    </lineage>
</organism>
<protein>
    <submittedName>
        <fullName evidence="6">TetR family transcriptional regulator</fullName>
    </submittedName>
</protein>